<sequence>MNFVPNGIHQPSIEPEYVELSSCIPPGEFKMFFGKIRIAEDTITRVTIENPFKIKEQCYQLLMEWGRLQRRDVDLSDVEWSMELCRLLKSDIDALEDLLNDTKQNLFDVLDRRLDGFGQHLPRNGGTDH</sequence>
<dbReference type="Proteomes" id="UP000828390">
    <property type="component" value="Unassembled WGS sequence"/>
</dbReference>
<proteinExistence type="predicted"/>
<reference evidence="1" key="1">
    <citation type="journal article" date="2019" name="bioRxiv">
        <title>The Genome of the Zebra Mussel, Dreissena polymorpha: A Resource for Invasive Species Research.</title>
        <authorList>
            <person name="McCartney M.A."/>
            <person name="Auch B."/>
            <person name="Kono T."/>
            <person name="Mallez S."/>
            <person name="Zhang Y."/>
            <person name="Obille A."/>
            <person name="Becker A."/>
            <person name="Abrahante J.E."/>
            <person name="Garbe J."/>
            <person name="Badalamenti J.P."/>
            <person name="Herman A."/>
            <person name="Mangelson H."/>
            <person name="Liachko I."/>
            <person name="Sullivan S."/>
            <person name="Sone E.D."/>
            <person name="Koren S."/>
            <person name="Silverstein K.A.T."/>
            <person name="Beckman K.B."/>
            <person name="Gohl D.M."/>
        </authorList>
    </citation>
    <scope>NUCLEOTIDE SEQUENCE</scope>
    <source>
        <strain evidence="1">Duluth1</strain>
        <tissue evidence="1">Whole animal</tissue>
    </source>
</reference>
<gene>
    <name evidence="1" type="ORF">DPMN_179911</name>
</gene>
<accession>A0A9D4EDQ8</accession>
<evidence type="ECO:0000313" key="1">
    <source>
        <dbReference type="EMBL" id="KAH3778452.1"/>
    </source>
</evidence>
<keyword evidence="2" id="KW-1185">Reference proteome</keyword>
<dbReference type="Gene3D" id="1.10.533.10">
    <property type="entry name" value="Death Domain, Fas"/>
    <property type="match status" value="1"/>
</dbReference>
<reference evidence="1" key="2">
    <citation type="submission" date="2020-11" db="EMBL/GenBank/DDBJ databases">
        <authorList>
            <person name="McCartney M.A."/>
            <person name="Auch B."/>
            <person name="Kono T."/>
            <person name="Mallez S."/>
            <person name="Becker A."/>
            <person name="Gohl D.M."/>
            <person name="Silverstein K.A.T."/>
            <person name="Koren S."/>
            <person name="Bechman K.B."/>
            <person name="Herman A."/>
            <person name="Abrahante J.E."/>
            <person name="Garbe J."/>
        </authorList>
    </citation>
    <scope>NUCLEOTIDE SEQUENCE</scope>
    <source>
        <strain evidence="1">Duluth1</strain>
        <tissue evidence="1">Whole animal</tissue>
    </source>
</reference>
<organism evidence="1 2">
    <name type="scientific">Dreissena polymorpha</name>
    <name type="common">Zebra mussel</name>
    <name type="synonym">Mytilus polymorpha</name>
    <dbReference type="NCBI Taxonomy" id="45954"/>
    <lineage>
        <taxon>Eukaryota</taxon>
        <taxon>Metazoa</taxon>
        <taxon>Spiralia</taxon>
        <taxon>Lophotrochozoa</taxon>
        <taxon>Mollusca</taxon>
        <taxon>Bivalvia</taxon>
        <taxon>Autobranchia</taxon>
        <taxon>Heteroconchia</taxon>
        <taxon>Euheterodonta</taxon>
        <taxon>Imparidentia</taxon>
        <taxon>Neoheterodontei</taxon>
        <taxon>Myida</taxon>
        <taxon>Dreissenoidea</taxon>
        <taxon>Dreissenidae</taxon>
        <taxon>Dreissena</taxon>
    </lineage>
</organism>
<comment type="caution">
    <text evidence="1">The sequence shown here is derived from an EMBL/GenBank/DDBJ whole genome shotgun (WGS) entry which is preliminary data.</text>
</comment>
<dbReference type="InterPro" id="IPR011029">
    <property type="entry name" value="DEATH-like_dom_sf"/>
</dbReference>
<name>A0A9D4EDQ8_DREPO</name>
<evidence type="ECO:0000313" key="2">
    <source>
        <dbReference type="Proteomes" id="UP000828390"/>
    </source>
</evidence>
<dbReference type="AlphaFoldDB" id="A0A9D4EDQ8"/>
<dbReference type="EMBL" id="JAIWYP010000009">
    <property type="protein sequence ID" value="KAH3778452.1"/>
    <property type="molecule type" value="Genomic_DNA"/>
</dbReference>
<protein>
    <submittedName>
        <fullName evidence="1">Uncharacterized protein</fullName>
    </submittedName>
</protein>
<dbReference type="SUPFAM" id="SSF47986">
    <property type="entry name" value="DEATH domain"/>
    <property type="match status" value="1"/>
</dbReference>